<dbReference type="EMBL" id="JARIHO010000025">
    <property type="protein sequence ID" value="KAJ7342680.1"/>
    <property type="molecule type" value="Genomic_DNA"/>
</dbReference>
<keyword evidence="3" id="KW-1185">Reference proteome</keyword>
<organism evidence="1 3">
    <name type="scientific">Mycena albidolilacea</name>
    <dbReference type="NCBI Taxonomy" id="1033008"/>
    <lineage>
        <taxon>Eukaryota</taxon>
        <taxon>Fungi</taxon>
        <taxon>Dikarya</taxon>
        <taxon>Basidiomycota</taxon>
        <taxon>Agaricomycotina</taxon>
        <taxon>Agaricomycetes</taxon>
        <taxon>Agaricomycetidae</taxon>
        <taxon>Agaricales</taxon>
        <taxon>Marasmiineae</taxon>
        <taxon>Mycenaceae</taxon>
        <taxon>Mycena</taxon>
    </lineage>
</organism>
<reference evidence="1" key="1">
    <citation type="submission" date="2023-03" db="EMBL/GenBank/DDBJ databases">
        <title>Massive genome expansion in bonnet fungi (Mycena s.s.) driven by repeated elements and novel gene families across ecological guilds.</title>
        <authorList>
            <consortium name="Lawrence Berkeley National Laboratory"/>
            <person name="Harder C.B."/>
            <person name="Miyauchi S."/>
            <person name="Viragh M."/>
            <person name="Kuo A."/>
            <person name="Thoen E."/>
            <person name="Andreopoulos B."/>
            <person name="Lu D."/>
            <person name="Skrede I."/>
            <person name="Drula E."/>
            <person name="Henrissat B."/>
            <person name="Morin E."/>
            <person name="Kohler A."/>
            <person name="Barry K."/>
            <person name="LaButti K."/>
            <person name="Morin E."/>
            <person name="Salamov A."/>
            <person name="Lipzen A."/>
            <person name="Mereny Z."/>
            <person name="Hegedus B."/>
            <person name="Baldrian P."/>
            <person name="Stursova M."/>
            <person name="Weitz H."/>
            <person name="Taylor A."/>
            <person name="Grigoriev I.V."/>
            <person name="Nagy L.G."/>
            <person name="Martin F."/>
            <person name="Kauserud H."/>
        </authorList>
    </citation>
    <scope>NUCLEOTIDE SEQUENCE</scope>
    <source>
        <strain evidence="1">CBHHK002</strain>
    </source>
</reference>
<gene>
    <name evidence="2" type="ORF">DFH08DRAFT_874755</name>
    <name evidence="1" type="ORF">DFH08DRAFT_887747</name>
</gene>
<evidence type="ECO:0000313" key="3">
    <source>
        <dbReference type="Proteomes" id="UP001218218"/>
    </source>
</evidence>
<dbReference type="Proteomes" id="UP001218218">
    <property type="component" value="Unassembled WGS sequence"/>
</dbReference>
<evidence type="ECO:0000313" key="2">
    <source>
        <dbReference type="EMBL" id="KAJ7342680.1"/>
    </source>
</evidence>
<dbReference type="AlphaFoldDB" id="A0AAD7EGP4"/>
<proteinExistence type="predicted"/>
<dbReference type="EMBL" id="JARIHO010000047">
    <property type="protein sequence ID" value="KAJ7323236.1"/>
    <property type="molecule type" value="Genomic_DNA"/>
</dbReference>
<protein>
    <submittedName>
        <fullName evidence="1">Uncharacterized protein</fullName>
    </submittedName>
</protein>
<sequence length="161" mass="17682">MTRATELLSQLKAAIDNIPDGIAAGRRDGLLAKTLTPKYTDDDPPIAVFPSDAKDGNYAAFSNQWERVFQLKSSTDLPESKYPLVCRGKHGLILAHAWATHYLTLDSVTASDVEMMLPRVEALLRLIPAAIKAYEEKARNPLRMCIIQSLASAKGLTGRKC</sequence>
<evidence type="ECO:0000313" key="1">
    <source>
        <dbReference type="EMBL" id="KAJ7323236.1"/>
    </source>
</evidence>
<name>A0AAD7EGP4_9AGAR</name>
<comment type="caution">
    <text evidence="1">The sequence shown here is derived from an EMBL/GenBank/DDBJ whole genome shotgun (WGS) entry which is preliminary data.</text>
</comment>
<accession>A0AAD7EGP4</accession>